<evidence type="ECO:0000313" key="1">
    <source>
        <dbReference type="EMBL" id="PIK56663.1"/>
    </source>
</evidence>
<dbReference type="PANTHER" id="PTHR39244">
    <property type="entry name" value="NATTERIN-4"/>
    <property type="match status" value="1"/>
</dbReference>
<dbReference type="SUPFAM" id="SSF56973">
    <property type="entry name" value="Aerolisin/ETX pore-forming domain"/>
    <property type="match status" value="1"/>
</dbReference>
<dbReference type="AlphaFoldDB" id="A0A2G8L8R9"/>
<comment type="caution">
    <text evidence="1">The sequence shown here is derived from an EMBL/GenBank/DDBJ whole genome shotgun (WGS) entry which is preliminary data.</text>
</comment>
<dbReference type="InterPro" id="IPR004991">
    <property type="entry name" value="Aerolysin-like"/>
</dbReference>
<dbReference type="PANTHER" id="PTHR39244:SF5">
    <property type="entry name" value="NATTERIN-3-LIKE"/>
    <property type="match status" value="1"/>
</dbReference>
<evidence type="ECO:0000313" key="2">
    <source>
        <dbReference type="Proteomes" id="UP000230750"/>
    </source>
</evidence>
<dbReference type="Gene3D" id="2.170.15.10">
    <property type="entry name" value="Proaerolysin, chain A, domain 3"/>
    <property type="match status" value="1"/>
</dbReference>
<dbReference type="EMBL" id="MRZV01000168">
    <property type="protein sequence ID" value="PIK56663.1"/>
    <property type="molecule type" value="Genomic_DNA"/>
</dbReference>
<accession>A0A2G8L8R9</accession>
<organism evidence="1 2">
    <name type="scientific">Stichopus japonicus</name>
    <name type="common">Sea cucumber</name>
    <dbReference type="NCBI Taxonomy" id="307972"/>
    <lineage>
        <taxon>Eukaryota</taxon>
        <taxon>Metazoa</taxon>
        <taxon>Echinodermata</taxon>
        <taxon>Eleutherozoa</taxon>
        <taxon>Echinozoa</taxon>
        <taxon>Holothuroidea</taxon>
        <taxon>Aspidochirotacea</taxon>
        <taxon>Aspidochirotida</taxon>
        <taxon>Stichopodidae</taxon>
        <taxon>Apostichopus</taxon>
    </lineage>
</organism>
<name>A0A2G8L8R9_STIJA</name>
<dbReference type="Proteomes" id="UP000230750">
    <property type="component" value="Unassembled WGS sequence"/>
</dbReference>
<dbReference type="InterPro" id="IPR053237">
    <property type="entry name" value="Natterin_C"/>
</dbReference>
<gene>
    <name evidence="1" type="ORF">BSL78_06449</name>
</gene>
<reference evidence="1 2" key="1">
    <citation type="journal article" date="2017" name="PLoS Biol.">
        <title>The sea cucumber genome provides insights into morphological evolution and visceral regeneration.</title>
        <authorList>
            <person name="Zhang X."/>
            <person name="Sun L."/>
            <person name="Yuan J."/>
            <person name="Sun Y."/>
            <person name="Gao Y."/>
            <person name="Zhang L."/>
            <person name="Li S."/>
            <person name="Dai H."/>
            <person name="Hamel J.F."/>
            <person name="Liu C."/>
            <person name="Yu Y."/>
            <person name="Liu S."/>
            <person name="Lin W."/>
            <person name="Guo K."/>
            <person name="Jin S."/>
            <person name="Xu P."/>
            <person name="Storey K.B."/>
            <person name="Huan P."/>
            <person name="Zhang T."/>
            <person name="Zhou Y."/>
            <person name="Zhang J."/>
            <person name="Lin C."/>
            <person name="Li X."/>
            <person name="Xing L."/>
            <person name="Huo D."/>
            <person name="Sun M."/>
            <person name="Wang L."/>
            <person name="Mercier A."/>
            <person name="Li F."/>
            <person name="Yang H."/>
            <person name="Xiang J."/>
        </authorList>
    </citation>
    <scope>NUCLEOTIDE SEQUENCE [LARGE SCALE GENOMIC DNA]</scope>
    <source>
        <strain evidence="1">Shaxun</strain>
        <tissue evidence="1">Muscle</tissue>
    </source>
</reference>
<protein>
    <submittedName>
        <fullName evidence="1">Putative natterin-3-like</fullName>
    </submittedName>
</protein>
<sequence>MEGRVLLGQRTFWCRLHRVRSLCCRYKRSGRYYLPGKVIPKHWSMFYGYNGKEYQVRWPYEVLVKKTRKILHYELTNVEYDFSQAEEIISPDLKQLATAQQVTNDSPYTVTTSVSLEITKTVTRSWSEMTEMGIEIGNKLTVKVGVPMLGEITNEFHVTATHTYQHKYGESTTQTHKSSHAVSVTIGPNSTASVMMVAKEARLKVPYTGRLTVYFTNNKDYSRIVSGTFDDIHMTSVETIIDDEISAE</sequence>
<keyword evidence="2" id="KW-1185">Reference proteome</keyword>
<proteinExistence type="predicted"/>
<dbReference type="Pfam" id="PF03318">
    <property type="entry name" value="ETX_MTX2"/>
    <property type="match status" value="1"/>
</dbReference>